<dbReference type="Proteomes" id="UP000247823">
    <property type="component" value="Unassembled WGS sequence"/>
</dbReference>
<dbReference type="EMBL" id="QJQB01000094">
    <property type="protein sequence ID" value="PYA72934.1"/>
    <property type="molecule type" value="Genomic_DNA"/>
</dbReference>
<keyword evidence="3" id="KW-1185">Reference proteome</keyword>
<accession>A0ABX5NH73</accession>
<name>A0ABX5NH73_SERMA</name>
<dbReference type="RefSeq" id="WP_146223340.1">
    <property type="nucleotide sequence ID" value="NZ_QJPX01000069.1"/>
</dbReference>
<feature type="non-terminal residue" evidence="2">
    <location>
        <position position="108"/>
    </location>
</feature>
<dbReference type="InterPro" id="IPR047951">
    <property type="entry name" value="Transpos_ISL3"/>
</dbReference>
<dbReference type="InterPro" id="IPR002560">
    <property type="entry name" value="Transposase_DDE"/>
</dbReference>
<comment type="caution">
    <text evidence="2">The sequence shown here is derived from an EMBL/GenBank/DDBJ whole genome shotgun (WGS) entry which is preliminary data.</text>
</comment>
<feature type="domain" description="Transposase IS204/IS1001/IS1096/IS1165 DDE" evidence="1">
    <location>
        <begin position="42"/>
        <end position="104"/>
    </location>
</feature>
<organism evidence="2 3">
    <name type="scientific">Serratia marcescens</name>
    <dbReference type="NCBI Taxonomy" id="615"/>
    <lineage>
        <taxon>Bacteria</taxon>
        <taxon>Pseudomonadati</taxon>
        <taxon>Pseudomonadota</taxon>
        <taxon>Gammaproteobacteria</taxon>
        <taxon>Enterobacterales</taxon>
        <taxon>Yersiniaceae</taxon>
        <taxon>Serratia</taxon>
    </lineage>
</organism>
<sequence length="108" mass="12546">RLLPIKHVAQLTGLHWHTVKNIDYRRLLRERTEPQRHTLRRLVMDEFALFKGHRYATVVMDADTQQVLWVGEGRSRAAFRPFFVWLGAEGCAAIQSVAMDMNTALDLE</sequence>
<evidence type="ECO:0000313" key="2">
    <source>
        <dbReference type="EMBL" id="PYA72934.1"/>
    </source>
</evidence>
<proteinExistence type="predicted"/>
<dbReference type="Pfam" id="PF01610">
    <property type="entry name" value="DDE_Tnp_ISL3"/>
    <property type="match status" value="1"/>
</dbReference>
<protein>
    <submittedName>
        <fullName evidence="2">ISL3 family transposase</fullName>
    </submittedName>
</protein>
<reference evidence="2" key="1">
    <citation type="submission" date="2018-06" db="EMBL/GenBank/DDBJ databases">
        <title>Serratia marcescens genome sequencing and assembly.</title>
        <authorList>
            <person name="Martins R.C.R."/>
            <person name="Perdigao-Neto L.V."/>
            <person name="Costa S.F."/>
            <person name="Levin A.S.S."/>
        </authorList>
    </citation>
    <scope>NUCLEOTIDE SEQUENCE</scope>
    <source>
        <strain evidence="2">1283</strain>
    </source>
</reference>
<evidence type="ECO:0000259" key="1">
    <source>
        <dbReference type="Pfam" id="PF01610"/>
    </source>
</evidence>
<reference evidence="2" key="2">
    <citation type="submission" date="2018-06" db="EMBL/GenBank/DDBJ databases">
        <authorList>
            <person name="Martins R.C."/>
            <person name="Perdigao-Neto L.V."/>
            <person name="Costa S.F."/>
            <person name="Levin A.S.S."/>
        </authorList>
    </citation>
    <scope>NUCLEOTIDE SEQUENCE</scope>
    <source>
        <strain evidence="2">1283</strain>
    </source>
</reference>
<dbReference type="PANTHER" id="PTHR33498:SF1">
    <property type="entry name" value="TRANSPOSASE FOR INSERTION SEQUENCE ELEMENT IS1557"/>
    <property type="match status" value="1"/>
</dbReference>
<gene>
    <name evidence="2" type="ORF">DMW51_04655</name>
</gene>
<dbReference type="PANTHER" id="PTHR33498">
    <property type="entry name" value="TRANSPOSASE FOR INSERTION SEQUENCE ELEMENT IS1557"/>
    <property type="match status" value="1"/>
</dbReference>
<evidence type="ECO:0000313" key="3">
    <source>
        <dbReference type="Proteomes" id="UP000247823"/>
    </source>
</evidence>
<feature type="non-terminal residue" evidence="2">
    <location>
        <position position="1"/>
    </location>
</feature>